<dbReference type="EMBL" id="JANPWB010000004">
    <property type="protein sequence ID" value="KAJ1193049.1"/>
    <property type="molecule type" value="Genomic_DNA"/>
</dbReference>
<keyword evidence="1" id="KW-0732">Signal</keyword>
<evidence type="ECO:0000313" key="3">
    <source>
        <dbReference type="Proteomes" id="UP001066276"/>
    </source>
</evidence>
<organism evidence="2 3">
    <name type="scientific">Pleurodeles waltl</name>
    <name type="common">Iberian ribbed newt</name>
    <dbReference type="NCBI Taxonomy" id="8319"/>
    <lineage>
        <taxon>Eukaryota</taxon>
        <taxon>Metazoa</taxon>
        <taxon>Chordata</taxon>
        <taxon>Craniata</taxon>
        <taxon>Vertebrata</taxon>
        <taxon>Euteleostomi</taxon>
        <taxon>Amphibia</taxon>
        <taxon>Batrachia</taxon>
        <taxon>Caudata</taxon>
        <taxon>Salamandroidea</taxon>
        <taxon>Salamandridae</taxon>
        <taxon>Pleurodelinae</taxon>
        <taxon>Pleurodeles</taxon>
    </lineage>
</organism>
<dbReference type="AlphaFoldDB" id="A0AAV7UXE6"/>
<evidence type="ECO:0000256" key="1">
    <source>
        <dbReference type="SAM" id="SignalP"/>
    </source>
</evidence>
<comment type="caution">
    <text evidence="2">The sequence shown here is derived from an EMBL/GenBank/DDBJ whole genome shotgun (WGS) entry which is preliminary data.</text>
</comment>
<reference evidence="2" key="1">
    <citation type="journal article" date="2022" name="bioRxiv">
        <title>Sequencing and chromosome-scale assembly of the giantPleurodeles waltlgenome.</title>
        <authorList>
            <person name="Brown T."/>
            <person name="Elewa A."/>
            <person name="Iarovenko S."/>
            <person name="Subramanian E."/>
            <person name="Araus A.J."/>
            <person name="Petzold A."/>
            <person name="Susuki M."/>
            <person name="Suzuki K.-i.T."/>
            <person name="Hayashi T."/>
            <person name="Toyoda A."/>
            <person name="Oliveira C."/>
            <person name="Osipova E."/>
            <person name="Leigh N.D."/>
            <person name="Simon A."/>
            <person name="Yun M.H."/>
        </authorList>
    </citation>
    <scope>NUCLEOTIDE SEQUENCE</scope>
    <source>
        <strain evidence="2">20211129_DDA</strain>
        <tissue evidence="2">Liver</tissue>
    </source>
</reference>
<accession>A0AAV7UXE6</accession>
<proteinExistence type="predicted"/>
<keyword evidence="3" id="KW-1185">Reference proteome</keyword>
<gene>
    <name evidence="2" type="ORF">NDU88_002355</name>
</gene>
<feature type="chain" id="PRO_5043428917" evidence="1">
    <location>
        <begin position="43"/>
        <end position="139"/>
    </location>
</feature>
<protein>
    <submittedName>
        <fullName evidence="2">Uncharacterized protein</fullName>
    </submittedName>
</protein>
<feature type="signal peptide" evidence="1">
    <location>
        <begin position="1"/>
        <end position="42"/>
    </location>
</feature>
<dbReference type="Proteomes" id="UP001066276">
    <property type="component" value="Chromosome 2_2"/>
</dbReference>
<name>A0AAV7UXE6_PLEWA</name>
<evidence type="ECO:0000313" key="2">
    <source>
        <dbReference type="EMBL" id="KAJ1193049.1"/>
    </source>
</evidence>
<sequence length="139" mass="15621">MHQHLESLLLLQRPSGKMPPARAPLLMAGLLLLLLWAGPGRALVCLPCDESKCEEEPRSVLLGVCGCCLPALRPAEERELRRGLRAARHLRPRAVLRAAAAAARSLCHRRSGRMRKSQITERKLFILYNRCYGYHMCTV</sequence>